<evidence type="ECO:0000313" key="1">
    <source>
        <dbReference type="EMBL" id="GBG73530.1"/>
    </source>
</evidence>
<keyword evidence="2" id="KW-1185">Reference proteome</keyword>
<dbReference type="Proteomes" id="UP000265515">
    <property type="component" value="Unassembled WGS sequence"/>
</dbReference>
<dbReference type="AlphaFoldDB" id="A0A388KTY4"/>
<dbReference type="InterPro" id="IPR012337">
    <property type="entry name" value="RNaseH-like_sf"/>
</dbReference>
<evidence type="ECO:0000313" key="2">
    <source>
        <dbReference type="Proteomes" id="UP000265515"/>
    </source>
</evidence>
<name>A0A388KTY4_CHABU</name>
<dbReference type="OrthoDB" id="10051975at2759"/>
<comment type="caution">
    <text evidence="1">The sequence shown here is derived from an EMBL/GenBank/DDBJ whole genome shotgun (WGS) entry which is preliminary data.</text>
</comment>
<dbReference type="Gramene" id="GBG73530">
    <property type="protein sequence ID" value="GBG73530"/>
    <property type="gene ID" value="CBR_g16873"/>
</dbReference>
<accession>A0A388KTY4</accession>
<sequence>MAAAEGIRKVYKWVPCSDHKIATVLMTVFNKTTATTDGVRSAPFYRYHEFAPHLFEMIDNCKELVRYFKQANLQNTLNKTLKQENATRWNSLFISLNSVLDSYDDVADVLARLANTNRQANRQFLITRIDKNSLAELTQFLKRFHTATLKLEQYLEPTLHLVAFERSALLEYCKPRNESYNCEDDEGKKFTVPSDSDHIIAVKMLISDVLKDKWILHDLHIVAALLDPRQKDRLDRFGLSEA</sequence>
<protein>
    <submittedName>
        <fullName evidence="1">Uncharacterized protein</fullName>
    </submittedName>
</protein>
<dbReference type="SUPFAM" id="SSF53098">
    <property type="entry name" value="Ribonuclease H-like"/>
    <property type="match status" value="1"/>
</dbReference>
<reference evidence="1 2" key="1">
    <citation type="journal article" date="2018" name="Cell">
        <title>The Chara Genome: Secondary Complexity and Implications for Plant Terrestrialization.</title>
        <authorList>
            <person name="Nishiyama T."/>
            <person name="Sakayama H."/>
            <person name="Vries J.D."/>
            <person name="Buschmann H."/>
            <person name="Saint-Marcoux D."/>
            <person name="Ullrich K.K."/>
            <person name="Haas F.B."/>
            <person name="Vanderstraeten L."/>
            <person name="Becker D."/>
            <person name="Lang D."/>
            <person name="Vosolsobe S."/>
            <person name="Rombauts S."/>
            <person name="Wilhelmsson P.K.I."/>
            <person name="Janitza P."/>
            <person name="Kern R."/>
            <person name="Heyl A."/>
            <person name="Rumpler F."/>
            <person name="Villalobos L.I.A.C."/>
            <person name="Clay J.M."/>
            <person name="Skokan R."/>
            <person name="Toyoda A."/>
            <person name="Suzuki Y."/>
            <person name="Kagoshima H."/>
            <person name="Schijlen E."/>
            <person name="Tajeshwar N."/>
            <person name="Catarino B."/>
            <person name="Hetherington A.J."/>
            <person name="Saltykova A."/>
            <person name="Bonnot C."/>
            <person name="Breuninger H."/>
            <person name="Symeonidi A."/>
            <person name="Radhakrishnan G.V."/>
            <person name="Van Nieuwerburgh F."/>
            <person name="Deforce D."/>
            <person name="Chang C."/>
            <person name="Karol K.G."/>
            <person name="Hedrich R."/>
            <person name="Ulvskov P."/>
            <person name="Glockner G."/>
            <person name="Delwiche C.F."/>
            <person name="Petrasek J."/>
            <person name="Van de Peer Y."/>
            <person name="Friml J."/>
            <person name="Beilby M."/>
            <person name="Dolan L."/>
            <person name="Kohara Y."/>
            <person name="Sugano S."/>
            <person name="Fujiyama A."/>
            <person name="Delaux P.-M."/>
            <person name="Quint M."/>
            <person name="TheiBen G."/>
            <person name="Hagemann M."/>
            <person name="Harholt J."/>
            <person name="Dunand C."/>
            <person name="Zachgo S."/>
            <person name="Langdale J."/>
            <person name="Maumus F."/>
            <person name="Straeten D.V.D."/>
            <person name="Gould S.B."/>
            <person name="Rensing S.A."/>
        </authorList>
    </citation>
    <scope>NUCLEOTIDE SEQUENCE [LARGE SCALE GENOMIC DNA]</scope>
    <source>
        <strain evidence="1 2">S276</strain>
    </source>
</reference>
<gene>
    <name evidence="1" type="ORF">CBR_g16873</name>
</gene>
<dbReference type="STRING" id="69332.A0A388KTY4"/>
<organism evidence="1 2">
    <name type="scientific">Chara braunii</name>
    <name type="common">Braun's stonewort</name>
    <dbReference type="NCBI Taxonomy" id="69332"/>
    <lineage>
        <taxon>Eukaryota</taxon>
        <taxon>Viridiplantae</taxon>
        <taxon>Streptophyta</taxon>
        <taxon>Charophyceae</taxon>
        <taxon>Charales</taxon>
        <taxon>Characeae</taxon>
        <taxon>Chara</taxon>
    </lineage>
</organism>
<dbReference type="EMBL" id="BFEA01000185">
    <property type="protein sequence ID" value="GBG73530.1"/>
    <property type="molecule type" value="Genomic_DNA"/>
</dbReference>
<proteinExistence type="predicted"/>